<dbReference type="SUPFAM" id="SSF53335">
    <property type="entry name" value="S-adenosyl-L-methionine-dependent methyltransferases"/>
    <property type="match status" value="1"/>
</dbReference>
<dbReference type="Pfam" id="PF13578">
    <property type="entry name" value="Methyltransf_24"/>
    <property type="match status" value="1"/>
</dbReference>
<name>A0A1H0AR79_9ACTN</name>
<dbReference type="AlphaFoldDB" id="A0A1H0AR79"/>
<feature type="region of interest" description="Disordered" evidence="1">
    <location>
        <begin position="15"/>
        <end position="36"/>
    </location>
</feature>
<evidence type="ECO:0000256" key="1">
    <source>
        <dbReference type="SAM" id="MobiDB-lite"/>
    </source>
</evidence>
<dbReference type="Gene3D" id="3.40.50.150">
    <property type="entry name" value="Vaccinia Virus protein VP39"/>
    <property type="match status" value="1"/>
</dbReference>
<keyword evidence="2" id="KW-0808">Transferase</keyword>
<evidence type="ECO:0000313" key="3">
    <source>
        <dbReference type="Proteomes" id="UP000199063"/>
    </source>
</evidence>
<evidence type="ECO:0000313" key="2">
    <source>
        <dbReference type="EMBL" id="SDN36042.1"/>
    </source>
</evidence>
<sequence length="337" mass="37043">MAAFVVPREKTLMSQTSAQVQFPDRPTTPAGDELPRPTRLDDVKGWFRPVDQLLFDWFLTHQQDREQTGDLLELGAYLGKSAIFMGSYLRPGEEFTVCDLWDSPAPDASNSAEMDRSYATLTRRAFEANYLSFHDRLPHLVQAPTSVITSHVRPAGCRFVHIDASHLYEHVQGDIRSAERLLTPGGIVVFDDFRAEHCPGVAAAVWGAVATAGLTPLCITGTKLYGTWGDPEEVRGELLGWLETRADLWHGVEDVAGAPLIRIDGRKAKAPAHPPSRHRAEPVADEPADAPAPASATVPAPASPARRSGSPRVRGLVRDLLPPLLTRALVRTFRRDR</sequence>
<dbReference type="InterPro" id="IPR029063">
    <property type="entry name" value="SAM-dependent_MTases_sf"/>
</dbReference>
<keyword evidence="3" id="KW-1185">Reference proteome</keyword>
<dbReference type="STRING" id="1196353.SAMN05444921_1259"/>
<accession>A0A1H0AR79</accession>
<dbReference type="Proteomes" id="UP000199063">
    <property type="component" value="Unassembled WGS sequence"/>
</dbReference>
<dbReference type="GO" id="GO:0032259">
    <property type="term" value="P:methylation"/>
    <property type="evidence" value="ECO:0007669"/>
    <property type="project" value="UniProtKB-KW"/>
</dbReference>
<dbReference type="GO" id="GO:0008168">
    <property type="term" value="F:methyltransferase activity"/>
    <property type="evidence" value="ECO:0007669"/>
    <property type="project" value="UniProtKB-KW"/>
</dbReference>
<reference evidence="3" key="1">
    <citation type="submission" date="2016-10" db="EMBL/GenBank/DDBJ databases">
        <authorList>
            <person name="Varghese N."/>
            <person name="Submissions S."/>
        </authorList>
    </citation>
    <scope>NUCLEOTIDE SEQUENCE [LARGE SCALE GENOMIC DNA]</scope>
    <source>
        <strain evidence="3">CGMCC 4.7042</strain>
    </source>
</reference>
<feature type="compositionally biased region" description="Low complexity" evidence="1">
    <location>
        <begin position="289"/>
        <end position="305"/>
    </location>
</feature>
<gene>
    <name evidence="2" type="ORF">SAMN05444921_1259</name>
</gene>
<organism evidence="2 3">
    <name type="scientific">Streptomyces wuyuanensis</name>
    <dbReference type="NCBI Taxonomy" id="1196353"/>
    <lineage>
        <taxon>Bacteria</taxon>
        <taxon>Bacillati</taxon>
        <taxon>Actinomycetota</taxon>
        <taxon>Actinomycetes</taxon>
        <taxon>Kitasatosporales</taxon>
        <taxon>Streptomycetaceae</taxon>
        <taxon>Streptomyces</taxon>
    </lineage>
</organism>
<keyword evidence="2" id="KW-0489">Methyltransferase</keyword>
<proteinExistence type="predicted"/>
<dbReference type="EMBL" id="FNHI01000025">
    <property type="protein sequence ID" value="SDN36042.1"/>
    <property type="molecule type" value="Genomic_DNA"/>
</dbReference>
<feature type="region of interest" description="Disordered" evidence="1">
    <location>
        <begin position="266"/>
        <end position="314"/>
    </location>
</feature>
<protein>
    <submittedName>
        <fullName evidence="2">Methyltransferase domain-containing protein</fullName>
    </submittedName>
</protein>